<dbReference type="PANTHER" id="PTHR43343">
    <property type="entry name" value="PEPTIDASE S12"/>
    <property type="match status" value="1"/>
</dbReference>
<dbReference type="InterPro" id="IPR001940">
    <property type="entry name" value="Peptidase_S1C"/>
</dbReference>
<keyword evidence="3" id="KW-0812">Transmembrane</keyword>
<dbReference type="AlphaFoldDB" id="A0A225DZR9"/>
<dbReference type="GO" id="GO:0006508">
    <property type="term" value="P:proteolysis"/>
    <property type="evidence" value="ECO:0007669"/>
    <property type="project" value="UniProtKB-KW"/>
</dbReference>
<dbReference type="Gene3D" id="2.40.10.120">
    <property type="match status" value="1"/>
</dbReference>
<evidence type="ECO:0000259" key="4">
    <source>
        <dbReference type="PROSITE" id="PS50106"/>
    </source>
</evidence>
<dbReference type="Pfam" id="PF13365">
    <property type="entry name" value="Trypsin_2"/>
    <property type="match status" value="1"/>
</dbReference>
<feature type="domain" description="PDZ" evidence="4">
    <location>
        <begin position="288"/>
        <end position="358"/>
    </location>
</feature>
<dbReference type="InterPro" id="IPR001478">
    <property type="entry name" value="PDZ"/>
</dbReference>
<accession>A0A225DZR9</accession>
<keyword evidence="1 5" id="KW-0645">Protease</keyword>
<dbReference type="SUPFAM" id="SSF50494">
    <property type="entry name" value="Trypsin-like serine proteases"/>
    <property type="match status" value="1"/>
</dbReference>
<evidence type="ECO:0000313" key="5">
    <source>
        <dbReference type="EMBL" id="OWK46831.1"/>
    </source>
</evidence>
<dbReference type="SMART" id="SM00228">
    <property type="entry name" value="PDZ"/>
    <property type="match status" value="1"/>
</dbReference>
<gene>
    <name evidence="5" type="ORF">FRUB_00530</name>
</gene>
<evidence type="ECO:0000256" key="2">
    <source>
        <dbReference type="ARBA" id="ARBA00022801"/>
    </source>
</evidence>
<dbReference type="InterPro" id="IPR036034">
    <property type="entry name" value="PDZ_sf"/>
</dbReference>
<evidence type="ECO:0000256" key="1">
    <source>
        <dbReference type="ARBA" id="ARBA00022670"/>
    </source>
</evidence>
<dbReference type="GO" id="GO:0004252">
    <property type="term" value="F:serine-type endopeptidase activity"/>
    <property type="evidence" value="ECO:0007669"/>
    <property type="project" value="InterPro"/>
</dbReference>
<protein>
    <submittedName>
        <fullName evidence="5">HtrA protease/chaperone protein</fullName>
    </submittedName>
</protein>
<comment type="caution">
    <text evidence="5">The sequence shown here is derived from an EMBL/GenBank/DDBJ whole genome shotgun (WGS) entry which is preliminary data.</text>
</comment>
<dbReference type="Pfam" id="PF13180">
    <property type="entry name" value="PDZ_2"/>
    <property type="match status" value="1"/>
</dbReference>
<sequence length="400" mass="42237">MSGRDRILIPHKCQNPMTRRLLWAATVIGGSFAGGMVTSALFDTHGVVHARPDSPLPPPPAAATVVERDHAGSPAPDRFEQVIQQIAPAVVSVDAVKPATTPSPTGKSKPTEESGSGVIVRLDAARGYYAVTNNHVVGGARPGEITVNLADGRIIQPDRVWTDPESDIAVLRLPAENLPFAELGDSDRTRRGQWVLAFGSPFGLNQTVTHGIISARDRGQISLGTTIRIKEFLQTDAAINPGSSGGPLADMSGAVIGINTAIASNNGNNSGVSFSIPANLVKRVARELLEKGAVSRGYLGLQLAPTIEPAAALRLGLSRSWGALVEGVHPDGPAAAGGLQKGDVILKLDAVEIRDENHLINLISALPPNQKIRVSVWRDRQDRVLNVVVGDWAVVAVRSR</sequence>
<keyword evidence="2" id="KW-0378">Hydrolase</keyword>
<evidence type="ECO:0000256" key="3">
    <source>
        <dbReference type="SAM" id="Phobius"/>
    </source>
</evidence>
<dbReference type="PROSITE" id="PS50106">
    <property type="entry name" value="PDZ"/>
    <property type="match status" value="1"/>
</dbReference>
<dbReference type="EMBL" id="NIDE01000001">
    <property type="protein sequence ID" value="OWK46831.1"/>
    <property type="molecule type" value="Genomic_DNA"/>
</dbReference>
<feature type="transmembrane region" description="Helical" evidence="3">
    <location>
        <begin position="21"/>
        <end position="42"/>
    </location>
</feature>
<organism evidence="5 6">
    <name type="scientific">Fimbriiglobus ruber</name>
    <dbReference type="NCBI Taxonomy" id="1908690"/>
    <lineage>
        <taxon>Bacteria</taxon>
        <taxon>Pseudomonadati</taxon>
        <taxon>Planctomycetota</taxon>
        <taxon>Planctomycetia</taxon>
        <taxon>Gemmatales</taxon>
        <taxon>Gemmataceae</taxon>
        <taxon>Fimbriiglobus</taxon>
    </lineage>
</organism>
<name>A0A225DZR9_9BACT</name>
<dbReference type="InterPro" id="IPR009003">
    <property type="entry name" value="Peptidase_S1_PA"/>
</dbReference>
<dbReference type="SUPFAM" id="SSF50156">
    <property type="entry name" value="PDZ domain-like"/>
    <property type="match status" value="1"/>
</dbReference>
<keyword evidence="3" id="KW-0472">Membrane</keyword>
<keyword evidence="6" id="KW-1185">Reference proteome</keyword>
<keyword evidence="3" id="KW-1133">Transmembrane helix</keyword>
<dbReference type="PRINTS" id="PR00834">
    <property type="entry name" value="PROTEASES2C"/>
</dbReference>
<dbReference type="InterPro" id="IPR051201">
    <property type="entry name" value="Chloro_Bact_Ser_Proteases"/>
</dbReference>
<reference evidence="6" key="1">
    <citation type="submission" date="2017-06" db="EMBL/GenBank/DDBJ databases">
        <title>Genome analysis of Fimbriiglobus ruber SP5, the first member of the order Planctomycetales with confirmed chitinolytic capability.</title>
        <authorList>
            <person name="Ravin N.V."/>
            <person name="Rakitin A.L."/>
            <person name="Ivanova A.A."/>
            <person name="Beletsky A.V."/>
            <person name="Kulichevskaya I.S."/>
            <person name="Mardanov A.V."/>
            <person name="Dedysh S.N."/>
        </authorList>
    </citation>
    <scope>NUCLEOTIDE SEQUENCE [LARGE SCALE GENOMIC DNA]</scope>
    <source>
        <strain evidence="6">SP5</strain>
    </source>
</reference>
<evidence type="ECO:0000313" key="6">
    <source>
        <dbReference type="Proteomes" id="UP000214646"/>
    </source>
</evidence>
<dbReference type="Gene3D" id="2.30.42.10">
    <property type="match status" value="1"/>
</dbReference>
<proteinExistence type="predicted"/>
<dbReference type="PANTHER" id="PTHR43343:SF3">
    <property type="entry name" value="PROTEASE DO-LIKE 8, CHLOROPLASTIC"/>
    <property type="match status" value="1"/>
</dbReference>
<dbReference type="Proteomes" id="UP000214646">
    <property type="component" value="Unassembled WGS sequence"/>
</dbReference>